<dbReference type="Proteomes" id="UP000010797">
    <property type="component" value="Chromosome"/>
</dbReference>
<accession>L0F941</accession>
<dbReference type="HOGENOM" id="CLU_648489_0_0_9"/>
<dbReference type="CDD" id="cd01949">
    <property type="entry name" value="GGDEF"/>
    <property type="match status" value="1"/>
</dbReference>
<dbReference type="eggNOG" id="COG2199">
    <property type="taxonomic scope" value="Bacteria"/>
</dbReference>
<organism evidence="3 4">
    <name type="scientific">Desulfitobacterium dichloroeliminans (strain LMG P-21439 / DCA1)</name>
    <dbReference type="NCBI Taxonomy" id="871963"/>
    <lineage>
        <taxon>Bacteria</taxon>
        <taxon>Bacillati</taxon>
        <taxon>Bacillota</taxon>
        <taxon>Clostridia</taxon>
        <taxon>Eubacteriales</taxon>
        <taxon>Desulfitobacteriaceae</taxon>
        <taxon>Desulfitobacterium</taxon>
    </lineage>
</organism>
<dbReference type="KEGG" id="ddl:Desdi_2946"/>
<evidence type="ECO:0000313" key="4">
    <source>
        <dbReference type="Proteomes" id="UP000010797"/>
    </source>
</evidence>
<dbReference type="Gene3D" id="3.30.70.270">
    <property type="match status" value="1"/>
</dbReference>
<dbReference type="EMBL" id="CP003344">
    <property type="protein sequence ID" value="AGA70354.1"/>
    <property type="molecule type" value="Genomic_DNA"/>
</dbReference>
<dbReference type="OrthoDB" id="9798833at2"/>
<dbReference type="GO" id="GO:0052621">
    <property type="term" value="F:diguanylate cyclase activity"/>
    <property type="evidence" value="ECO:0007669"/>
    <property type="project" value="TreeGrafter"/>
</dbReference>
<name>L0F941_DESDL</name>
<dbReference type="PANTHER" id="PTHR45138:SF9">
    <property type="entry name" value="DIGUANYLATE CYCLASE DGCM-RELATED"/>
    <property type="match status" value="1"/>
</dbReference>
<evidence type="ECO:0000256" key="1">
    <source>
        <dbReference type="SAM" id="Coils"/>
    </source>
</evidence>
<keyword evidence="1" id="KW-0175">Coiled coil</keyword>
<dbReference type="SUPFAM" id="SSF55073">
    <property type="entry name" value="Nucleotide cyclase"/>
    <property type="match status" value="1"/>
</dbReference>
<dbReference type="Pfam" id="PF10442">
    <property type="entry name" value="FIST_C"/>
    <property type="match status" value="1"/>
</dbReference>
<dbReference type="InterPro" id="IPR000160">
    <property type="entry name" value="GGDEF_dom"/>
</dbReference>
<dbReference type="eggNOG" id="COG3287">
    <property type="taxonomic scope" value="Bacteria"/>
</dbReference>
<sequence length="423" mass="48521">MPGKIGELIDKIIEDRAKGNSAIAEMTKAELILKGIYSDKYDNNCSDEPEILEKLINIRNQWNCKELNKDGCNFKLAFSKGDTEGEVILDIQSQLSNCNEIKFSSNILENMKVRLLKSGDIVQETQKAIEEKKQALGKRLTGILSFDCLYRRLELDQKQKDIVEEYGEIFKSIFTVGCYTYGEVNIGYMNQTSNMLIFEYEDRGQSETQDDYDYVYNNDNQRLTEANRKLEGEVANLRHKLEMATQELKIFNIMLEEDITGRTEREEYIKHLCYHDELTGLYNRRFYEEAIKRLDNVNNLPISIIIGDVNNLKMINDTLGHAKGDEILQKSAIALKESCRGDDIIVRFGGDEFVILLPQTSQEKAEKIVKRIGECSSKQFVSDVPVSISLGSDTKENTDKSIAEVFNNAENLMYKQKMNLKHI</sequence>
<protein>
    <submittedName>
        <fullName evidence="3">Diguanylate cyclase (GGDEF) domain-containing protein</fullName>
    </submittedName>
</protein>
<dbReference type="InterPro" id="IPR019494">
    <property type="entry name" value="FIST_C"/>
</dbReference>
<reference evidence="4" key="1">
    <citation type="submission" date="2012-02" db="EMBL/GenBank/DDBJ databases">
        <title>Complete sequence of Desulfitobacterium dichloroeliminans LMG P-21439.</title>
        <authorList>
            <person name="Lucas S."/>
            <person name="Han J."/>
            <person name="Lapidus A."/>
            <person name="Cheng J.-F."/>
            <person name="Goodwin L."/>
            <person name="Pitluck S."/>
            <person name="Peters L."/>
            <person name="Ovchinnikova G."/>
            <person name="Teshima H."/>
            <person name="Detter J.C."/>
            <person name="Han C."/>
            <person name="Tapia R."/>
            <person name="Land M."/>
            <person name="Hauser L."/>
            <person name="Kyrpides N."/>
            <person name="Ivanova N."/>
            <person name="Pagani I."/>
            <person name="Kruse T."/>
            <person name="de Vos W.M."/>
            <person name="Boon N."/>
            <person name="Smidt H."/>
            <person name="Woyke T."/>
        </authorList>
    </citation>
    <scope>NUCLEOTIDE SEQUENCE [LARGE SCALE GENOMIC DNA]</scope>
    <source>
        <strain evidence="4">LMG P-21439 / DCA1</strain>
    </source>
</reference>
<dbReference type="STRING" id="871963.Desdi_2946"/>
<evidence type="ECO:0000259" key="2">
    <source>
        <dbReference type="PROSITE" id="PS50887"/>
    </source>
</evidence>
<dbReference type="SMART" id="SM00267">
    <property type="entry name" value="GGDEF"/>
    <property type="match status" value="1"/>
</dbReference>
<dbReference type="NCBIfam" id="TIGR00254">
    <property type="entry name" value="GGDEF"/>
    <property type="match status" value="1"/>
</dbReference>
<keyword evidence="4" id="KW-1185">Reference proteome</keyword>
<feature type="coiled-coil region" evidence="1">
    <location>
        <begin position="220"/>
        <end position="247"/>
    </location>
</feature>
<dbReference type="Pfam" id="PF00990">
    <property type="entry name" value="GGDEF"/>
    <property type="match status" value="1"/>
</dbReference>
<proteinExistence type="predicted"/>
<dbReference type="PROSITE" id="PS50887">
    <property type="entry name" value="GGDEF"/>
    <property type="match status" value="1"/>
</dbReference>
<dbReference type="RefSeq" id="WP_015263315.1">
    <property type="nucleotide sequence ID" value="NC_019903.1"/>
</dbReference>
<dbReference type="InterPro" id="IPR043128">
    <property type="entry name" value="Rev_trsase/Diguanyl_cyclase"/>
</dbReference>
<dbReference type="PANTHER" id="PTHR45138">
    <property type="entry name" value="REGULATORY COMPONENTS OF SENSORY TRANSDUCTION SYSTEM"/>
    <property type="match status" value="1"/>
</dbReference>
<dbReference type="InterPro" id="IPR050469">
    <property type="entry name" value="Diguanylate_Cyclase"/>
</dbReference>
<gene>
    <name evidence="3" type="ordered locus">Desdi_2946</name>
</gene>
<dbReference type="InterPro" id="IPR029787">
    <property type="entry name" value="Nucleotide_cyclase"/>
</dbReference>
<dbReference type="AlphaFoldDB" id="L0F941"/>
<dbReference type="SMART" id="SM01204">
    <property type="entry name" value="FIST_C"/>
    <property type="match status" value="1"/>
</dbReference>
<feature type="domain" description="GGDEF" evidence="2">
    <location>
        <begin position="300"/>
        <end position="423"/>
    </location>
</feature>
<evidence type="ECO:0000313" key="3">
    <source>
        <dbReference type="EMBL" id="AGA70354.1"/>
    </source>
</evidence>